<evidence type="ECO:0000313" key="2">
    <source>
        <dbReference type="EMBL" id="EDW38814.1"/>
    </source>
</evidence>
<evidence type="ECO:0000256" key="1">
    <source>
        <dbReference type="SAM" id="Coils"/>
    </source>
</evidence>
<dbReference type="HOGENOM" id="CLU_624494_0_0_1"/>
<dbReference type="Proteomes" id="UP000008744">
    <property type="component" value="Unassembled WGS sequence"/>
</dbReference>
<dbReference type="STRING" id="7234.B4GNT1"/>
<proteinExistence type="predicted"/>
<dbReference type="PhylomeDB" id="B4GNT1"/>
<dbReference type="EMBL" id="CH479186">
    <property type="protein sequence ID" value="EDW38814.1"/>
    <property type="molecule type" value="Genomic_DNA"/>
</dbReference>
<feature type="coiled-coil region" evidence="1">
    <location>
        <begin position="175"/>
        <end position="209"/>
    </location>
</feature>
<evidence type="ECO:0000313" key="3">
    <source>
        <dbReference type="Proteomes" id="UP000008744"/>
    </source>
</evidence>
<keyword evidence="3" id="KW-1185">Reference proteome</keyword>
<dbReference type="OMA" id="CVKLKRY"/>
<protein>
    <submittedName>
        <fullName evidence="2">GL13750</fullName>
    </submittedName>
</protein>
<reference evidence="2 3" key="1">
    <citation type="journal article" date="2007" name="Nature">
        <title>Evolution of genes and genomes on the Drosophila phylogeny.</title>
        <authorList>
            <consortium name="Drosophila 12 Genomes Consortium"/>
            <person name="Clark A.G."/>
            <person name="Eisen M.B."/>
            <person name="Smith D.R."/>
            <person name="Bergman C.M."/>
            <person name="Oliver B."/>
            <person name="Markow T.A."/>
            <person name="Kaufman T.C."/>
            <person name="Kellis M."/>
            <person name="Gelbart W."/>
            <person name="Iyer V.N."/>
            <person name="Pollard D.A."/>
            <person name="Sackton T.B."/>
            <person name="Larracuente A.M."/>
            <person name="Singh N.D."/>
            <person name="Abad J.P."/>
            <person name="Abt D.N."/>
            <person name="Adryan B."/>
            <person name="Aguade M."/>
            <person name="Akashi H."/>
            <person name="Anderson W.W."/>
            <person name="Aquadro C.F."/>
            <person name="Ardell D.H."/>
            <person name="Arguello R."/>
            <person name="Artieri C.G."/>
            <person name="Barbash D.A."/>
            <person name="Barker D."/>
            <person name="Barsanti P."/>
            <person name="Batterham P."/>
            <person name="Batzoglou S."/>
            <person name="Begun D."/>
            <person name="Bhutkar A."/>
            <person name="Blanco E."/>
            <person name="Bosak S.A."/>
            <person name="Bradley R.K."/>
            <person name="Brand A.D."/>
            <person name="Brent M.R."/>
            <person name="Brooks A.N."/>
            <person name="Brown R.H."/>
            <person name="Butlin R.K."/>
            <person name="Caggese C."/>
            <person name="Calvi B.R."/>
            <person name="Bernardo de Carvalho A."/>
            <person name="Caspi A."/>
            <person name="Castrezana S."/>
            <person name="Celniker S.E."/>
            <person name="Chang J.L."/>
            <person name="Chapple C."/>
            <person name="Chatterji S."/>
            <person name="Chinwalla A."/>
            <person name="Civetta A."/>
            <person name="Clifton S.W."/>
            <person name="Comeron J.M."/>
            <person name="Costello J.C."/>
            <person name="Coyne J.A."/>
            <person name="Daub J."/>
            <person name="David R.G."/>
            <person name="Delcher A.L."/>
            <person name="Delehaunty K."/>
            <person name="Do C.B."/>
            <person name="Ebling H."/>
            <person name="Edwards K."/>
            <person name="Eickbush T."/>
            <person name="Evans J.D."/>
            <person name="Filipski A."/>
            <person name="Findeiss S."/>
            <person name="Freyhult E."/>
            <person name="Fulton L."/>
            <person name="Fulton R."/>
            <person name="Garcia A.C."/>
            <person name="Gardiner A."/>
            <person name="Garfield D.A."/>
            <person name="Garvin B.E."/>
            <person name="Gibson G."/>
            <person name="Gilbert D."/>
            <person name="Gnerre S."/>
            <person name="Godfrey J."/>
            <person name="Good R."/>
            <person name="Gotea V."/>
            <person name="Gravely B."/>
            <person name="Greenberg A.J."/>
            <person name="Griffiths-Jones S."/>
            <person name="Gross S."/>
            <person name="Guigo R."/>
            <person name="Gustafson E.A."/>
            <person name="Haerty W."/>
            <person name="Hahn M.W."/>
            <person name="Halligan D.L."/>
            <person name="Halpern A.L."/>
            <person name="Halter G.M."/>
            <person name="Han M.V."/>
            <person name="Heger A."/>
            <person name="Hillier L."/>
            <person name="Hinrichs A.S."/>
            <person name="Holmes I."/>
            <person name="Hoskins R.A."/>
            <person name="Hubisz M.J."/>
            <person name="Hultmark D."/>
            <person name="Huntley M.A."/>
            <person name="Jaffe D.B."/>
            <person name="Jagadeeshan S."/>
            <person name="Jeck W.R."/>
            <person name="Johnson J."/>
            <person name="Jones C.D."/>
            <person name="Jordan W.C."/>
            <person name="Karpen G.H."/>
            <person name="Kataoka E."/>
            <person name="Keightley P.D."/>
            <person name="Kheradpour P."/>
            <person name="Kirkness E.F."/>
            <person name="Koerich L.B."/>
            <person name="Kristiansen K."/>
            <person name="Kudrna D."/>
            <person name="Kulathinal R.J."/>
            <person name="Kumar S."/>
            <person name="Kwok R."/>
            <person name="Lander E."/>
            <person name="Langley C.H."/>
            <person name="Lapoint R."/>
            <person name="Lazzaro B.P."/>
            <person name="Lee S.J."/>
            <person name="Levesque L."/>
            <person name="Li R."/>
            <person name="Lin C.F."/>
            <person name="Lin M.F."/>
            <person name="Lindblad-Toh K."/>
            <person name="Llopart A."/>
            <person name="Long M."/>
            <person name="Low L."/>
            <person name="Lozovsky E."/>
            <person name="Lu J."/>
            <person name="Luo M."/>
            <person name="Machado C.A."/>
            <person name="Makalowski W."/>
            <person name="Marzo M."/>
            <person name="Matsuda M."/>
            <person name="Matzkin L."/>
            <person name="McAllister B."/>
            <person name="McBride C.S."/>
            <person name="McKernan B."/>
            <person name="McKernan K."/>
            <person name="Mendez-Lago M."/>
            <person name="Minx P."/>
            <person name="Mollenhauer M.U."/>
            <person name="Montooth K."/>
            <person name="Mount S.M."/>
            <person name="Mu X."/>
            <person name="Myers E."/>
            <person name="Negre B."/>
            <person name="Newfeld S."/>
            <person name="Nielsen R."/>
            <person name="Noor M.A."/>
            <person name="O'Grady P."/>
            <person name="Pachter L."/>
            <person name="Papaceit M."/>
            <person name="Parisi M.J."/>
            <person name="Parisi M."/>
            <person name="Parts L."/>
            <person name="Pedersen J.S."/>
            <person name="Pesole G."/>
            <person name="Phillippy A.M."/>
            <person name="Ponting C.P."/>
            <person name="Pop M."/>
            <person name="Porcelli D."/>
            <person name="Powell J.R."/>
            <person name="Prohaska S."/>
            <person name="Pruitt K."/>
            <person name="Puig M."/>
            <person name="Quesneville H."/>
            <person name="Ram K.R."/>
            <person name="Rand D."/>
            <person name="Rasmussen M.D."/>
            <person name="Reed L.K."/>
            <person name="Reenan R."/>
            <person name="Reily A."/>
            <person name="Remington K.A."/>
            <person name="Rieger T.T."/>
            <person name="Ritchie M.G."/>
            <person name="Robin C."/>
            <person name="Rogers Y.H."/>
            <person name="Rohde C."/>
            <person name="Rozas J."/>
            <person name="Rubenfield M.J."/>
            <person name="Ruiz A."/>
            <person name="Russo S."/>
            <person name="Salzberg S.L."/>
            <person name="Sanchez-Gracia A."/>
            <person name="Saranga D.J."/>
            <person name="Sato H."/>
            <person name="Schaeffer S.W."/>
            <person name="Schatz M.C."/>
            <person name="Schlenke T."/>
            <person name="Schwartz R."/>
            <person name="Segarra C."/>
            <person name="Singh R.S."/>
            <person name="Sirot L."/>
            <person name="Sirota M."/>
            <person name="Sisneros N.B."/>
            <person name="Smith C.D."/>
            <person name="Smith T.F."/>
            <person name="Spieth J."/>
            <person name="Stage D.E."/>
            <person name="Stark A."/>
            <person name="Stephan W."/>
            <person name="Strausberg R.L."/>
            <person name="Strempel S."/>
            <person name="Sturgill D."/>
            <person name="Sutton G."/>
            <person name="Sutton G.G."/>
            <person name="Tao W."/>
            <person name="Teichmann S."/>
            <person name="Tobari Y.N."/>
            <person name="Tomimura Y."/>
            <person name="Tsolas J.M."/>
            <person name="Valente V.L."/>
            <person name="Venter E."/>
            <person name="Venter J.C."/>
            <person name="Vicario S."/>
            <person name="Vieira F.G."/>
            <person name="Vilella A.J."/>
            <person name="Villasante A."/>
            <person name="Walenz B."/>
            <person name="Wang J."/>
            <person name="Wasserman M."/>
            <person name="Watts T."/>
            <person name="Wilson D."/>
            <person name="Wilson R.K."/>
            <person name="Wing R.A."/>
            <person name="Wolfner M.F."/>
            <person name="Wong A."/>
            <person name="Wong G.K."/>
            <person name="Wu C.I."/>
            <person name="Wu G."/>
            <person name="Yamamoto D."/>
            <person name="Yang H.P."/>
            <person name="Yang S.P."/>
            <person name="Yorke J.A."/>
            <person name="Yoshida K."/>
            <person name="Zdobnov E."/>
            <person name="Zhang P."/>
            <person name="Zhang Y."/>
            <person name="Zimin A.V."/>
            <person name="Baldwin J."/>
            <person name="Abdouelleil A."/>
            <person name="Abdulkadir J."/>
            <person name="Abebe A."/>
            <person name="Abera B."/>
            <person name="Abreu J."/>
            <person name="Acer S.C."/>
            <person name="Aftuck L."/>
            <person name="Alexander A."/>
            <person name="An P."/>
            <person name="Anderson E."/>
            <person name="Anderson S."/>
            <person name="Arachi H."/>
            <person name="Azer M."/>
            <person name="Bachantsang P."/>
            <person name="Barry A."/>
            <person name="Bayul T."/>
            <person name="Berlin A."/>
            <person name="Bessette D."/>
            <person name="Bloom T."/>
            <person name="Blye J."/>
            <person name="Boguslavskiy L."/>
            <person name="Bonnet C."/>
            <person name="Boukhgalter B."/>
            <person name="Bourzgui I."/>
            <person name="Brown A."/>
            <person name="Cahill P."/>
            <person name="Channer S."/>
            <person name="Cheshatsang Y."/>
            <person name="Chuda L."/>
            <person name="Citroen M."/>
            <person name="Collymore A."/>
            <person name="Cooke P."/>
            <person name="Costello M."/>
            <person name="D'Aco K."/>
            <person name="Daza R."/>
            <person name="De Haan G."/>
            <person name="DeGray S."/>
            <person name="DeMaso C."/>
            <person name="Dhargay N."/>
            <person name="Dooley K."/>
            <person name="Dooley E."/>
            <person name="Doricent M."/>
            <person name="Dorje P."/>
            <person name="Dorjee K."/>
            <person name="Dupes A."/>
            <person name="Elong R."/>
            <person name="Falk J."/>
            <person name="Farina A."/>
            <person name="Faro S."/>
            <person name="Ferguson D."/>
            <person name="Fisher S."/>
            <person name="Foley C.D."/>
            <person name="Franke A."/>
            <person name="Friedrich D."/>
            <person name="Gadbois L."/>
            <person name="Gearin G."/>
            <person name="Gearin C.R."/>
            <person name="Giannoukos G."/>
            <person name="Goode T."/>
            <person name="Graham J."/>
            <person name="Grandbois E."/>
            <person name="Grewal S."/>
            <person name="Gyaltsen K."/>
            <person name="Hafez N."/>
            <person name="Hagos B."/>
            <person name="Hall J."/>
            <person name="Henson C."/>
            <person name="Hollinger A."/>
            <person name="Honan T."/>
            <person name="Huard M.D."/>
            <person name="Hughes L."/>
            <person name="Hurhula B."/>
            <person name="Husby M.E."/>
            <person name="Kamat A."/>
            <person name="Kanga B."/>
            <person name="Kashin S."/>
            <person name="Khazanovich D."/>
            <person name="Kisner P."/>
            <person name="Lance K."/>
            <person name="Lara M."/>
            <person name="Lee W."/>
            <person name="Lennon N."/>
            <person name="Letendre F."/>
            <person name="LeVine R."/>
            <person name="Lipovsky A."/>
            <person name="Liu X."/>
            <person name="Liu J."/>
            <person name="Liu S."/>
            <person name="Lokyitsang T."/>
            <person name="Lokyitsang Y."/>
            <person name="Lubonja R."/>
            <person name="Lui A."/>
            <person name="MacDonald P."/>
            <person name="Magnisalis V."/>
            <person name="Maru K."/>
            <person name="Matthews C."/>
            <person name="McCusker W."/>
            <person name="McDonough S."/>
            <person name="Mehta T."/>
            <person name="Meldrim J."/>
            <person name="Meneus L."/>
            <person name="Mihai O."/>
            <person name="Mihalev A."/>
            <person name="Mihova T."/>
            <person name="Mittelman R."/>
            <person name="Mlenga V."/>
            <person name="Montmayeur A."/>
            <person name="Mulrain L."/>
            <person name="Navidi A."/>
            <person name="Naylor J."/>
            <person name="Negash T."/>
            <person name="Nguyen T."/>
            <person name="Nguyen N."/>
            <person name="Nicol R."/>
            <person name="Norbu C."/>
            <person name="Norbu N."/>
            <person name="Novod N."/>
            <person name="O'Neill B."/>
            <person name="Osman S."/>
            <person name="Markiewicz E."/>
            <person name="Oyono O.L."/>
            <person name="Patti C."/>
            <person name="Phunkhang P."/>
            <person name="Pierre F."/>
            <person name="Priest M."/>
            <person name="Raghuraman S."/>
            <person name="Rege F."/>
            <person name="Reyes R."/>
            <person name="Rise C."/>
            <person name="Rogov P."/>
            <person name="Ross K."/>
            <person name="Ryan E."/>
            <person name="Settipalli S."/>
            <person name="Shea T."/>
            <person name="Sherpa N."/>
            <person name="Shi L."/>
            <person name="Shih D."/>
            <person name="Sparrow T."/>
            <person name="Spaulding J."/>
            <person name="Stalker J."/>
            <person name="Stange-Thomann N."/>
            <person name="Stavropoulos S."/>
            <person name="Stone C."/>
            <person name="Strader C."/>
            <person name="Tesfaye S."/>
            <person name="Thomson T."/>
            <person name="Thoulutsang Y."/>
            <person name="Thoulutsang D."/>
            <person name="Topham K."/>
            <person name="Topping I."/>
            <person name="Tsamla T."/>
            <person name="Vassiliev H."/>
            <person name="Vo A."/>
            <person name="Wangchuk T."/>
            <person name="Wangdi T."/>
            <person name="Weiand M."/>
            <person name="Wilkinson J."/>
            <person name="Wilson A."/>
            <person name="Yadav S."/>
            <person name="Young G."/>
            <person name="Yu Q."/>
            <person name="Zembek L."/>
            <person name="Zhong D."/>
            <person name="Zimmer A."/>
            <person name="Zwirko Z."/>
            <person name="Jaffe D.B."/>
            <person name="Alvarez P."/>
            <person name="Brockman W."/>
            <person name="Butler J."/>
            <person name="Chin C."/>
            <person name="Gnerre S."/>
            <person name="Grabherr M."/>
            <person name="Kleber M."/>
            <person name="Mauceli E."/>
            <person name="MacCallum I."/>
        </authorList>
    </citation>
    <scope>NUCLEOTIDE SEQUENCE [LARGE SCALE GENOMIC DNA]</scope>
    <source>
        <strain evidence="3">MSH-3 / Tucson 14011-0111.49</strain>
    </source>
</reference>
<dbReference type="OrthoDB" id="7764536at2759"/>
<dbReference type="SMR" id="B4GNT1"/>
<organism evidence="3">
    <name type="scientific">Drosophila persimilis</name>
    <name type="common">Fruit fly</name>
    <dbReference type="NCBI Taxonomy" id="7234"/>
    <lineage>
        <taxon>Eukaryota</taxon>
        <taxon>Metazoa</taxon>
        <taxon>Ecdysozoa</taxon>
        <taxon>Arthropoda</taxon>
        <taxon>Hexapoda</taxon>
        <taxon>Insecta</taxon>
        <taxon>Pterygota</taxon>
        <taxon>Neoptera</taxon>
        <taxon>Endopterygota</taxon>
        <taxon>Diptera</taxon>
        <taxon>Brachycera</taxon>
        <taxon>Muscomorpha</taxon>
        <taxon>Ephydroidea</taxon>
        <taxon>Drosophilidae</taxon>
        <taxon>Drosophila</taxon>
        <taxon>Sophophora</taxon>
    </lineage>
</organism>
<accession>B4GNT1</accession>
<keyword evidence="1" id="KW-0175">Coiled coil</keyword>
<name>B4GNT1_DROPE</name>
<gene>
    <name evidence="2" type="primary">Dper\GL13750</name>
    <name evidence="2" type="ORF">Dper_GL13750</name>
</gene>
<sequence>MAFSTQKEFFHVPFKNTTTPNRECQTCVKLKSYPSTIDDRSWSANENQKSRFVAELVACNVPANTGGPGSSSSGPLVQRSAPTDEYGSNLVVGDSLINAAGNTLSRMESLMIKNNILKEKLASSNEQLKTAKEESAEIKRIMGQRYDPDKSKALKRKVKELADANKIDAKDEQELNDLMRAIDDMNKAHDILEAENANLKRLIDKQSKRCNLESVQIEPEKSTDIPYLQNKIENLGKELVLLRQAEDEYMKAAGHQSGSKYSFSPEKDVGNIQKILAERDALRKKVKALAMLNDTVNKLKDQAETAHHVNGDLEDNLKQQNQYINDIQQEMEDMQDFYEGEVDKAKGIEEMLLCRCNEMKKQLAVVQTTVQQADCNAMEIDVLRNELRKRDAALSAYGIQYEQLMTKAKLFRNGGYRYLDKLPEDSKDSENGDNRDCPC</sequence>
<dbReference type="AlphaFoldDB" id="B4GNT1"/>
<feature type="coiled-coil region" evidence="1">
    <location>
        <begin position="282"/>
        <end position="330"/>
    </location>
</feature>
<dbReference type="eggNOG" id="KOG0464">
    <property type="taxonomic scope" value="Eukaryota"/>
</dbReference>
<feature type="coiled-coil region" evidence="1">
    <location>
        <begin position="107"/>
        <end position="141"/>
    </location>
</feature>